<feature type="transmembrane region" description="Helical" evidence="1">
    <location>
        <begin position="403"/>
        <end position="422"/>
    </location>
</feature>
<feature type="transmembrane region" description="Helical" evidence="1">
    <location>
        <begin position="370"/>
        <end position="391"/>
    </location>
</feature>
<dbReference type="EMBL" id="BMKS01000017">
    <property type="protein sequence ID" value="GGG47910.1"/>
    <property type="molecule type" value="Genomic_DNA"/>
</dbReference>
<dbReference type="AlphaFoldDB" id="A0A8J2ZF27"/>
<keyword evidence="1" id="KW-0472">Membrane</keyword>
<protein>
    <submittedName>
        <fullName evidence="2">Uncharacterized protein</fullName>
    </submittedName>
</protein>
<feature type="transmembrane region" description="Helical" evidence="1">
    <location>
        <begin position="70"/>
        <end position="89"/>
    </location>
</feature>
<proteinExistence type="predicted"/>
<name>A0A8J2ZF27_9PROT</name>
<comment type="caution">
    <text evidence="2">The sequence shown here is derived from an EMBL/GenBank/DDBJ whole genome shotgun (WGS) entry which is preliminary data.</text>
</comment>
<accession>A0A8J2ZF27</accession>
<dbReference type="Proteomes" id="UP000597507">
    <property type="component" value="Unassembled WGS sequence"/>
</dbReference>
<evidence type="ECO:0000313" key="2">
    <source>
        <dbReference type="EMBL" id="GGG47910.1"/>
    </source>
</evidence>
<evidence type="ECO:0000256" key="1">
    <source>
        <dbReference type="SAM" id="Phobius"/>
    </source>
</evidence>
<feature type="transmembrane region" description="Helical" evidence="1">
    <location>
        <begin position="154"/>
        <end position="183"/>
    </location>
</feature>
<reference evidence="2 3" key="1">
    <citation type="journal article" date="2014" name="Int. J. Syst. Evol. Microbiol.">
        <title>Complete genome sequence of Corynebacterium casei LMG S-19264T (=DSM 44701T), isolated from a smear-ripened cheese.</title>
        <authorList>
            <consortium name="US DOE Joint Genome Institute (JGI-PGF)"/>
            <person name="Walter F."/>
            <person name="Albersmeier A."/>
            <person name="Kalinowski J."/>
            <person name="Ruckert C."/>
        </authorList>
    </citation>
    <scope>NUCLEOTIDE SEQUENCE [LARGE SCALE GENOMIC DNA]</scope>
    <source>
        <strain evidence="2 3">CGMCC 1.16330</strain>
    </source>
</reference>
<feature type="transmembrane region" description="Helical" evidence="1">
    <location>
        <begin position="434"/>
        <end position="450"/>
    </location>
</feature>
<keyword evidence="1" id="KW-0812">Transmembrane</keyword>
<dbReference type="RefSeq" id="WP_188903330.1">
    <property type="nucleotide sequence ID" value="NZ_BMKS01000017.1"/>
</dbReference>
<gene>
    <name evidence="2" type="ORF">GCM10010964_39120</name>
</gene>
<feature type="transmembrane region" description="Helical" evidence="1">
    <location>
        <begin position="189"/>
        <end position="209"/>
    </location>
</feature>
<sequence length="500" mass="52290">MIAPPTRSRAGGVLAVIAGAALLVWPAFLNGYPIVFSDTGAFLAQTLVPLMIWDKPYVYGPFLHLFHQRLSLWGPLVAQGLVLSHLLWVTQRALRGTASPAGHLAVTAGLAALTSAPWTAAFLMPDLFAPVTVLGLFLLGLARDRLGRGEAWYLGALATLAIASHLAHLVVAAGVIAAVSVLSRRARPALRAVAPLGAALALLLASNAIGHGRLAVSPYGATFLLARLQDDGPATRTLRALCPGAGWRLCGFLDRLPMDSDEFLWSPESPLYREPDGTPLPGGMPGGARMAPEAQAILAATLRREPLGVAAAMLRNTLRQLLAARVGDTLHDRFLALIPGREIAAHFPARELAAYRAGAQKRGVLEARAAPLLAPHLPVLVLAALLLPLALWRAARAGEGLRLGLLACVLAGLLANAFATGALSGPHDRYQARIVWLLPLAVGLTLWPAAGEGGGRVRAAAAQEGRAGCPAGTAGGNMRLRKGAAEREEEGSLLLVSSIH</sequence>
<keyword evidence="1" id="KW-1133">Transmembrane helix</keyword>
<evidence type="ECO:0000313" key="3">
    <source>
        <dbReference type="Proteomes" id="UP000597507"/>
    </source>
</evidence>
<feature type="transmembrane region" description="Helical" evidence="1">
    <location>
        <begin position="101"/>
        <end position="121"/>
    </location>
</feature>
<feature type="transmembrane region" description="Helical" evidence="1">
    <location>
        <begin position="12"/>
        <end position="29"/>
    </location>
</feature>
<keyword evidence="3" id="KW-1185">Reference proteome</keyword>
<organism evidence="2 3">
    <name type="scientific">Caldovatus sediminis</name>
    <dbReference type="NCBI Taxonomy" id="2041189"/>
    <lineage>
        <taxon>Bacteria</taxon>
        <taxon>Pseudomonadati</taxon>
        <taxon>Pseudomonadota</taxon>
        <taxon>Alphaproteobacteria</taxon>
        <taxon>Acetobacterales</taxon>
        <taxon>Roseomonadaceae</taxon>
        <taxon>Caldovatus</taxon>
    </lineage>
</organism>